<evidence type="ECO:0000256" key="3">
    <source>
        <dbReference type="SAM" id="MobiDB-lite"/>
    </source>
</evidence>
<feature type="compositionally biased region" description="Basic and acidic residues" evidence="3">
    <location>
        <begin position="122"/>
        <end position="132"/>
    </location>
</feature>
<sequence length="181" mass="20510">MVGGQCSLWSMLSLSVAALLVVSPDSYTIKQCLTPPTVPMPHRKKKSFIEKKKAVTFHLVHRSQRDPLAADETAPQHVLLPAHMVEVEKRREEQRSFGVFFDDDYDYLQHLKEAPGSELVPVEDRRTERHDQEEQEEDQEEQRGVTSINLPSSVFASEFEEEVGLLNKAAPISGNVTLSFH</sequence>
<evidence type="ECO:0000313" key="5">
    <source>
        <dbReference type="EMBL" id="CAL1602664.1"/>
    </source>
</evidence>
<dbReference type="GO" id="GO:0005829">
    <property type="term" value="C:cytosol"/>
    <property type="evidence" value="ECO:0007669"/>
    <property type="project" value="TreeGrafter"/>
</dbReference>
<dbReference type="PANTHER" id="PTHR21531:SF0">
    <property type="entry name" value="PROTEIN LTV1 HOMOLOG"/>
    <property type="match status" value="1"/>
</dbReference>
<dbReference type="EMBL" id="OZ035825">
    <property type="protein sequence ID" value="CAL1602664.1"/>
    <property type="molecule type" value="Genomic_DNA"/>
</dbReference>
<dbReference type="GO" id="GO:0030688">
    <property type="term" value="C:preribosome, small subunit precursor"/>
    <property type="evidence" value="ECO:0007669"/>
    <property type="project" value="TreeGrafter"/>
</dbReference>
<evidence type="ECO:0000313" key="6">
    <source>
        <dbReference type="Proteomes" id="UP001497482"/>
    </source>
</evidence>
<organism evidence="5 6">
    <name type="scientific">Knipowitschia caucasica</name>
    <name type="common">Caucasian dwarf goby</name>
    <name type="synonym">Pomatoschistus caucasicus</name>
    <dbReference type="NCBI Taxonomy" id="637954"/>
    <lineage>
        <taxon>Eukaryota</taxon>
        <taxon>Metazoa</taxon>
        <taxon>Chordata</taxon>
        <taxon>Craniata</taxon>
        <taxon>Vertebrata</taxon>
        <taxon>Euteleostomi</taxon>
        <taxon>Actinopterygii</taxon>
        <taxon>Neopterygii</taxon>
        <taxon>Teleostei</taxon>
        <taxon>Neoteleostei</taxon>
        <taxon>Acanthomorphata</taxon>
        <taxon>Gobiaria</taxon>
        <taxon>Gobiiformes</taxon>
        <taxon>Gobioidei</taxon>
        <taxon>Gobiidae</taxon>
        <taxon>Gobiinae</taxon>
        <taxon>Knipowitschia</taxon>
    </lineage>
</organism>
<dbReference type="Proteomes" id="UP001497482">
    <property type="component" value="Chromosome 3"/>
</dbReference>
<dbReference type="AlphaFoldDB" id="A0AAV2LSF5"/>
<evidence type="ECO:0000256" key="4">
    <source>
        <dbReference type="SAM" id="SignalP"/>
    </source>
</evidence>
<feature type="region of interest" description="Disordered" evidence="3">
    <location>
        <begin position="116"/>
        <end position="149"/>
    </location>
</feature>
<accession>A0AAV2LSF5</accession>
<reference evidence="5 6" key="1">
    <citation type="submission" date="2024-04" db="EMBL/GenBank/DDBJ databases">
        <authorList>
            <person name="Waldvogel A.-M."/>
            <person name="Schoenle A."/>
        </authorList>
    </citation>
    <scope>NUCLEOTIDE SEQUENCE [LARGE SCALE GENOMIC DNA]</scope>
</reference>
<evidence type="ECO:0000256" key="2">
    <source>
        <dbReference type="ARBA" id="ARBA00021561"/>
    </source>
</evidence>
<keyword evidence="6" id="KW-1185">Reference proteome</keyword>
<feature type="chain" id="PRO_5043506102" description="Protein LTV1 homolog" evidence="4">
    <location>
        <begin position="19"/>
        <end position="181"/>
    </location>
</feature>
<protein>
    <recommendedName>
        <fullName evidence="2">Protein LTV1 homolog</fullName>
    </recommendedName>
</protein>
<dbReference type="InterPro" id="IPR007307">
    <property type="entry name" value="Ltv1"/>
</dbReference>
<comment type="similarity">
    <text evidence="1">Belongs to the LTV1 family.</text>
</comment>
<proteinExistence type="inferred from homology"/>
<dbReference type="PANTHER" id="PTHR21531">
    <property type="entry name" value="LOW-TEMPERATURE VIABILITY PROTEIN LTV1-RELATED"/>
    <property type="match status" value="1"/>
</dbReference>
<name>A0AAV2LSF5_KNICA</name>
<dbReference type="GO" id="GO:0005634">
    <property type="term" value="C:nucleus"/>
    <property type="evidence" value="ECO:0007669"/>
    <property type="project" value="TreeGrafter"/>
</dbReference>
<dbReference type="GO" id="GO:0042274">
    <property type="term" value="P:ribosomal small subunit biogenesis"/>
    <property type="evidence" value="ECO:0007669"/>
    <property type="project" value="InterPro"/>
</dbReference>
<gene>
    <name evidence="5" type="ORF">KC01_LOCUS30413</name>
</gene>
<dbReference type="Pfam" id="PF04180">
    <property type="entry name" value="LTV"/>
    <property type="match status" value="1"/>
</dbReference>
<evidence type="ECO:0000256" key="1">
    <source>
        <dbReference type="ARBA" id="ARBA00009078"/>
    </source>
</evidence>
<keyword evidence="4" id="KW-0732">Signal</keyword>
<dbReference type="GO" id="GO:0000056">
    <property type="term" value="P:ribosomal small subunit export from nucleus"/>
    <property type="evidence" value="ECO:0007669"/>
    <property type="project" value="TreeGrafter"/>
</dbReference>
<feature type="signal peptide" evidence="4">
    <location>
        <begin position="1"/>
        <end position="18"/>
    </location>
</feature>